<reference evidence="4" key="1">
    <citation type="submission" date="2019-10" db="EMBL/GenBank/DDBJ databases">
        <authorList>
            <person name="Zhang R."/>
            <person name="Pan Y."/>
            <person name="Wang J."/>
            <person name="Ma R."/>
            <person name="Yu S."/>
        </authorList>
    </citation>
    <scope>NUCLEOTIDE SEQUENCE</scope>
    <source>
        <strain evidence="4">LA-IB0</strain>
        <tissue evidence="4">Leaf</tissue>
    </source>
</reference>
<feature type="region of interest" description="Disordered" evidence="3">
    <location>
        <begin position="115"/>
        <end position="136"/>
    </location>
</feature>
<evidence type="ECO:0000256" key="1">
    <source>
        <dbReference type="ARBA" id="ARBA00022737"/>
    </source>
</evidence>
<evidence type="ECO:0008006" key="6">
    <source>
        <dbReference type="Google" id="ProtNLM"/>
    </source>
</evidence>
<feature type="repeat" description="PPR" evidence="2">
    <location>
        <begin position="367"/>
        <end position="401"/>
    </location>
</feature>
<comment type="caution">
    <text evidence="4">The sequence shown here is derived from an EMBL/GenBank/DDBJ whole genome shotgun (WGS) entry which is preliminary data.</text>
</comment>
<protein>
    <recommendedName>
        <fullName evidence="6">Pentatricopeptide repeat-containing protein</fullName>
    </recommendedName>
</protein>
<proteinExistence type="predicted"/>
<feature type="repeat" description="PPR" evidence="2">
    <location>
        <begin position="647"/>
        <end position="681"/>
    </location>
</feature>
<organism evidence="4 5">
    <name type="scientific">Buddleja alternifolia</name>
    <dbReference type="NCBI Taxonomy" id="168488"/>
    <lineage>
        <taxon>Eukaryota</taxon>
        <taxon>Viridiplantae</taxon>
        <taxon>Streptophyta</taxon>
        <taxon>Embryophyta</taxon>
        <taxon>Tracheophyta</taxon>
        <taxon>Spermatophyta</taxon>
        <taxon>Magnoliopsida</taxon>
        <taxon>eudicotyledons</taxon>
        <taxon>Gunneridae</taxon>
        <taxon>Pentapetalae</taxon>
        <taxon>asterids</taxon>
        <taxon>lamiids</taxon>
        <taxon>Lamiales</taxon>
        <taxon>Scrophulariaceae</taxon>
        <taxon>Buddlejeae</taxon>
        <taxon>Buddleja</taxon>
    </lineage>
</organism>
<dbReference type="Proteomes" id="UP000826271">
    <property type="component" value="Unassembled WGS sequence"/>
</dbReference>
<evidence type="ECO:0000313" key="5">
    <source>
        <dbReference type="Proteomes" id="UP000826271"/>
    </source>
</evidence>
<dbReference type="InterPro" id="IPR002885">
    <property type="entry name" value="PPR_rpt"/>
</dbReference>
<dbReference type="Gene3D" id="1.10.287.110">
    <property type="entry name" value="DnaJ domain"/>
    <property type="match status" value="1"/>
</dbReference>
<dbReference type="InterPro" id="IPR036869">
    <property type="entry name" value="J_dom_sf"/>
</dbReference>
<feature type="repeat" description="PPR" evidence="2">
    <location>
        <begin position="298"/>
        <end position="332"/>
    </location>
</feature>
<feature type="repeat" description="PPR" evidence="2">
    <location>
        <begin position="473"/>
        <end position="507"/>
    </location>
</feature>
<gene>
    <name evidence="4" type="ORF">BUALT_Bualt03G0022700</name>
</gene>
<evidence type="ECO:0000313" key="4">
    <source>
        <dbReference type="EMBL" id="KAG8385252.1"/>
    </source>
</evidence>
<feature type="repeat" description="PPR" evidence="2">
    <location>
        <begin position="438"/>
        <end position="472"/>
    </location>
</feature>
<feature type="repeat" description="PPR" evidence="2">
    <location>
        <begin position="542"/>
        <end position="576"/>
    </location>
</feature>
<evidence type="ECO:0000256" key="3">
    <source>
        <dbReference type="SAM" id="MobiDB-lite"/>
    </source>
</evidence>
<dbReference type="SUPFAM" id="SSF46565">
    <property type="entry name" value="Chaperone J-domain"/>
    <property type="match status" value="1"/>
</dbReference>
<feature type="repeat" description="PPR" evidence="2">
    <location>
        <begin position="577"/>
        <end position="611"/>
    </location>
</feature>
<feature type="compositionally biased region" description="Low complexity" evidence="3">
    <location>
        <begin position="905"/>
        <end position="914"/>
    </location>
</feature>
<feature type="repeat" description="PPR" evidence="2">
    <location>
        <begin position="403"/>
        <end position="437"/>
    </location>
</feature>
<dbReference type="PANTHER" id="PTHR47942">
    <property type="entry name" value="TETRATRICOPEPTIDE REPEAT (TPR)-LIKE SUPERFAMILY PROTEIN-RELATED"/>
    <property type="match status" value="1"/>
</dbReference>
<name>A0AAV6XYQ7_9LAMI</name>
<dbReference type="Gene3D" id="1.25.40.10">
    <property type="entry name" value="Tetratricopeptide repeat domain"/>
    <property type="match status" value="6"/>
</dbReference>
<accession>A0AAV6XYQ7</accession>
<dbReference type="PROSITE" id="PS51375">
    <property type="entry name" value="PPR"/>
    <property type="match status" value="10"/>
</dbReference>
<dbReference type="InterPro" id="IPR051222">
    <property type="entry name" value="PPR/CCM1_RNA-binding"/>
</dbReference>
<sequence length="1128" mass="128859">MRETLTTAHMFSKTTVLHTCSCWGNNKGHNSFYKRSFSWIGVIAYFSSWSSSYHSSAPHLASKMGGQCVDRDKFDDRNYDSAGISEAGSEEPSILSSDNSLYSWGGEKCSLDGFNELGDSEEEGGESGEDNDDEFSVLDSFDRNRERGAVSRMVEVDEDELRHPLVREICRLIDHRAAWTPKLESELKNLLRSLKPSQVCAVLRAQSDERVALNFFYWADRQWRYRHDPMVYHAMLIVLGKTKLCQGAKRVLQLMMRRKIQLWPEDFGCVMVSFSRAGHLRKALQILTLMQRAGVELDISICNTAINVLVEGKRLEKALRFLERMQVVGIEPNVITYNCLIKGYCEGNQIENAMKLIGEMPKGCSPDKVSYYTVMGFLCKERRIDELRRLLEKMSKESKLLPDQVTYNTLIHMFSKNGLAEEALGFLREAEERGFRVDKVGYTAIINCFCQGGRIDRAKDIVDEMLSKGCSPDVVTYTAVLNGFCRVGEVDQAKKLLQQMYKNGCKPNCVSYTALLNGLCQSGKSSEAKEMMNMSEGWWTPNFVTYSVIMHGFRRERKLSEACDVVREMIRKGFLPSPVEINLLIQSLCQTGQTDEAKKFMEECLKKGCAVNVVNFTTVIHGFCQKGDLENALSVLDDMYLNNKHPDEVTYTTVIDALGRKGRIGEATEMTKKMLHRGWMIWWLVGCMKMIQVFCYVPRVSDYYSFYFMFYMEKMKSRECFFIFLLKAFCKRNFANVQLFVHDRIESILTKFTYYVLIDSDKIIIVQTHAVIVPRRLYRRFCSTDVKVITSSSSVLSSEELSPLRHGISGDGDNEDVSYFASKLRPINVGSEWLSRRMAHEDHQRRHDTPPFSGVEAIYNTEKNCTDNLEKYPFEPSGRNASPETISMEPMSNNSFGVSTDDLELNSPSSPLSSVCQMDMDREQIDSEILSQDHAMEQEEEDDAMSYSYVIEINSDYREAACESNGVDEAIAWVKEKFQTHINSECEKEKATKDMLNEDKLSEVHTDSFTSEIQTEIEILDEKINLWSTGKEADIRLLLSSLHNILWDNSGWSVIPLWNILKISEVKKAYQRACLCLHPDKLQQRGATCPQKYVAQKAFAVLQATGYDPLVHDKAYTVLDLIRSCSRM</sequence>
<feature type="compositionally biased region" description="Polar residues" evidence="3">
    <location>
        <begin position="879"/>
        <end position="898"/>
    </location>
</feature>
<evidence type="ECO:0000256" key="2">
    <source>
        <dbReference type="PROSITE-ProRule" id="PRU00708"/>
    </source>
</evidence>
<keyword evidence="1" id="KW-0677">Repeat</keyword>
<dbReference type="EMBL" id="WHWC01000003">
    <property type="protein sequence ID" value="KAG8385252.1"/>
    <property type="molecule type" value="Genomic_DNA"/>
</dbReference>
<dbReference type="NCBIfam" id="TIGR00756">
    <property type="entry name" value="PPR"/>
    <property type="match status" value="12"/>
</dbReference>
<dbReference type="InterPro" id="IPR001623">
    <property type="entry name" value="DnaJ_domain"/>
</dbReference>
<feature type="repeat" description="PPR" evidence="2">
    <location>
        <begin position="333"/>
        <end position="363"/>
    </location>
</feature>
<feature type="compositionally biased region" description="Acidic residues" evidence="3">
    <location>
        <begin position="118"/>
        <end position="136"/>
    </location>
</feature>
<keyword evidence="5" id="KW-1185">Reference proteome</keyword>
<dbReference type="AlphaFoldDB" id="A0AAV6XYQ7"/>
<dbReference type="Pfam" id="PF13041">
    <property type="entry name" value="PPR_2"/>
    <property type="match status" value="4"/>
</dbReference>
<dbReference type="Pfam" id="PF01535">
    <property type="entry name" value="PPR"/>
    <property type="match status" value="4"/>
</dbReference>
<dbReference type="CDD" id="cd06257">
    <property type="entry name" value="DnaJ"/>
    <property type="match status" value="1"/>
</dbReference>
<feature type="region of interest" description="Disordered" evidence="3">
    <location>
        <begin position="873"/>
        <end position="914"/>
    </location>
</feature>
<dbReference type="PANTHER" id="PTHR47942:SF16">
    <property type="entry name" value="PENTATRICOPEPTIDE REPEAT DOMAIN CONTAINING PROTEIN-RELATED"/>
    <property type="match status" value="1"/>
</dbReference>
<dbReference type="InterPro" id="IPR011990">
    <property type="entry name" value="TPR-like_helical_dom_sf"/>
</dbReference>
<feature type="repeat" description="PPR" evidence="2">
    <location>
        <begin position="612"/>
        <end position="646"/>
    </location>
</feature>